<proteinExistence type="predicted"/>
<comment type="caution">
    <text evidence="5">The sequence shown here is derived from an EMBL/GenBank/DDBJ whole genome shotgun (WGS) entry which is preliminary data.</text>
</comment>
<evidence type="ECO:0000313" key="5">
    <source>
        <dbReference type="EMBL" id="MBC5622840.1"/>
    </source>
</evidence>
<dbReference type="InterPro" id="IPR006860">
    <property type="entry name" value="FecR"/>
</dbReference>
<sequence length="389" mass="43912">MKNPFKFAKELLRYSRGELSGREREEMENVLEEMERLDELARELGDKERIGEELRVIRTFDTEKALREINRKRGKGRRLFIPWVAAASVVVVAGMTVLFLLNRVPEKAASVPVVARVEPGKAKVTFEMASGARFVLDTLTSTIRNDRANVAFENSDGTLRVEEQVDTVGDNVPEVGRNKILVPYGGTYSLILADGTKVYLNSGTELEFPSRFSKEKRQVTLKGEAYFEVARNENKPFIVQVNEMAVKVLGTSFNVKSYVDEPGVYTTLVEGSVAIARDGQPDKVIVPGEQAYYNKGVGTLSVNPVDVAEFIAWKDGFFLFKDLPLEEILRIVSRWYDVEVFYVNQGARSVVYSGKLPMYSSIEDVLRKFEISGEVRFDLKGRVLMVYDK</sequence>
<evidence type="ECO:0000259" key="4">
    <source>
        <dbReference type="Pfam" id="PF16344"/>
    </source>
</evidence>
<dbReference type="EMBL" id="JACOOH010000008">
    <property type="protein sequence ID" value="MBC5622840.1"/>
    <property type="molecule type" value="Genomic_DNA"/>
</dbReference>
<name>A0ABR7D5S5_9BACT</name>
<keyword evidence="1" id="KW-0175">Coiled coil</keyword>
<feature type="domain" description="FecR protein" evidence="3">
    <location>
        <begin position="185"/>
        <end position="273"/>
    </location>
</feature>
<dbReference type="PANTHER" id="PTHR30273">
    <property type="entry name" value="PERIPLASMIC SIGNAL SENSOR AND SIGMA FACTOR ACTIVATOR FECR-RELATED"/>
    <property type="match status" value="1"/>
</dbReference>
<dbReference type="Pfam" id="PF04773">
    <property type="entry name" value="FecR"/>
    <property type="match status" value="1"/>
</dbReference>
<dbReference type="RefSeq" id="WP_186977692.1">
    <property type="nucleotide sequence ID" value="NZ_JACOOH010000008.1"/>
</dbReference>
<keyword evidence="6" id="KW-1185">Reference proteome</keyword>
<dbReference type="Proteomes" id="UP000646484">
    <property type="component" value="Unassembled WGS sequence"/>
</dbReference>
<evidence type="ECO:0000313" key="6">
    <source>
        <dbReference type="Proteomes" id="UP000646484"/>
    </source>
</evidence>
<keyword evidence="2" id="KW-1133">Transmembrane helix</keyword>
<dbReference type="Gene3D" id="2.60.120.1440">
    <property type="match status" value="1"/>
</dbReference>
<evidence type="ECO:0000256" key="1">
    <source>
        <dbReference type="SAM" id="Coils"/>
    </source>
</evidence>
<keyword evidence="2" id="KW-0812">Transmembrane</keyword>
<dbReference type="InterPro" id="IPR032508">
    <property type="entry name" value="FecR_C"/>
</dbReference>
<feature type="transmembrane region" description="Helical" evidence="2">
    <location>
        <begin position="79"/>
        <end position="101"/>
    </location>
</feature>
<organism evidence="5 6">
    <name type="scientific">Butyricimonas hominis</name>
    <dbReference type="NCBI Taxonomy" id="2763032"/>
    <lineage>
        <taxon>Bacteria</taxon>
        <taxon>Pseudomonadati</taxon>
        <taxon>Bacteroidota</taxon>
        <taxon>Bacteroidia</taxon>
        <taxon>Bacteroidales</taxon>
        <taxon>Odoribacteraceae</taxon>
        <taxon>Butyricimonas</taxon>
    </lineage>
</organism>
<feature type="domain" description="Protein FecR C-terminal" evidence="4">
    <location>
        <begin position="318"/>
        <end position="383"/>
    </location>
</feature>
<accession>A0ABR7D5S5</accession>
<dbReference type="InterPro" id="IPR012373">
    <property type="entry name" value="Ferrdict_sens_TM"/>
</dbReference>
<dbReference type="Gene3D" id="3.55.50.30">
    <property type="match status" value="1"/>
</dbReference>
<reference evidence="5 6" key="1">
    <citation type="submission" date="2020-08" db="EMBL/GenBank/DDBJ databases">
        <title>Genome public.</title>
        <authorList>
            <person name="Liu C."/>
            <person name="Sun Q."/>
        </authorList>
    </citation>
    <scope>NUCLEOTIDE SEQUENCE [LARGE SCALE GENOMIC DNA]</scope>
    <source>
        <strain evidence="5 6">NSJ-56</strain>
    </source>
</reference>
<evidence type="ECO:0000256" key="2">
    <source>
        <dbReference type="SAM" id="Phobius"/>
    </source>
</evidence>
<dbReference type="Pfam" id="PF16344">
    <property type="entry name" value="FecR_C"/>
    <property type="match status" value="1"/>
</dbReference>
<feature type="coiled-coil region" evidence="1">
    <location>
        <begin position="20"/>
        <end position="47"/>
    </location>
</feature>
<keyword evidence="2" id="KW-0472">Membrane</keyword>
<dbReference type="PANTHER" id="PTHR30273:SF2">
    <property type="entry name" value="PROTEIN FECR"/>
    <property type="match status" value="1"/>
</dbReference>
<evidence type="ECO:0000259" key="3">
    <source>
        <dbReference type="Pfam" id="PF04773"/>
    </source>
</evidence>
<gene>
    <name evidence="5" type="ORF">H8S64_17250</name>
</gene>
<protein>
    <submittedName>
        <fullName evidence="5">FecR domain-containing protein</fullName>
    </submittedName>
</protein>